<evidence type="ECO:0000256" key="5">
    <source>
        <dbReference type="ARBA" id="ARBA00013059"/>
    </source>
</evidence>
<dbReference type="GO" id="GO:0009088">
    <property type="term" value="P:threonine biosynthetic process"/>
    <property type="evidence" value="ECO:0007669"/>
    <property type="project" value="UniProtKB-UniPathway"/>
</dbReference>
<dbReference type="SUPFAM" id="SSF53633">
    <property type="entry name" value="Carbamate kinase-like"/>
    <property type="match status" value="1"/>
</dbReference>
<dbReference type="Pfam" id="PF01842">
    <property type="entry name" value="ACT"/>
    <property type="match status" value="1"/>
</dbReference>
<evidence type="ECO:0000256" key="15">
    <source>
        <dbReference type="RuleBase" id="RU003448"/>
    </source>
</evidence>
<dbReference type="NCBIfam" id="NF005155">
    <property type="entry name" value="PRK06635.1-4"/>
    <property type="match status" value="1"/>
</dbReference>
<protein>
    <recommendedName>
        <fullName evidence="6 15">Aspartokinase</fullName>
        <ecNumber evidence="5 15">2.7.2.4</ecNumber>
    </recommendedName>
</protein>
<organism evidence="18 19">
    <name type="scientific">Phaeobacter italicus</name>
    <dbReference type="NCBI Taxonomy" id="481446"/>
    <lineage>
        <taxon>Bacteria</taxon>
        <taxon>Pseudomonadati</taxon>
        <taxon>Pseudomonadota</taxon>
        <taxon>Alphaproteobacteria</taxon>
        <taxon>Rhodobacterales</taxon>
        <taxon>Roseobacteraceae</taxon>
        <taxon>Phaeobacter</taxon>
    </lineage>
</organism>
<comment type="catalytic activity">
    <reaction evidence="13 15">
        <text>L-aspartate + ATP = 4-phospho-L-aspartate + ADP</text>
        <dbReference type="Rhea" id="RHEA:23776"/>
        <dbReference type="ChEBI" id="CHEBI:29991"/>
        <dbReference type="ChEBI" id="CHEBI:30616"/>
        <dbReference type="ChEBI" id="CHEBI:57535"/>
        <dbReference type="ChEBI" id="CHEBI:456216"/>
        <dbReference type="EC" id="2.7.2.4"/>
    </reaction>
</comment>
<dbReference type="GO" id="GO:0005829">
    <property type="term" value="C:cytosol"/>
    <property type="evidence" value="ECO:0007669"/>
    <property type="project" value="TreeGrafter"/>
</dbReference>
<dbReference type="PROSITE" id="PS00324">
    <property type="entry name" value="ASPARTOKINASE"/>
    <property type="match status" value="1"/>
</dbReference>
<dbReference type="PROSITE" id="PS51671">
    <property type="entry name" value="ACT"/>
    <property type="match status" value="1"/>
</dbReference>
<dbReference type="NCBIfam" id="NF005154">
    <property type="entry name" value="PRK06635.1-2"/>
    <property type="match status" value="1"/>
</dbReference>
<keyword evidence="7 16" id="KW-0028">Amino-acid biosynthesis</keyword>
<evidence type="ECO:0000256" key="2">
    <source>
        <dbReference type="ARBA" id="ARBA00004986"/>
    </source>
</evidence>
<evidence type="ECO:0000256" key="3">
    <source>
        <dbReference type="ARBA" id="ARBA00005139"/>
    </source>
</evidence>
<dbReference type="InterPro" id="IPR041740">
    <property type="entry name" value="AKii-LysC-BS"/>
</dbReference>
<dbReference type="InterPro" id="IPR002912">
    <property type="entry name" value="ACT_dom"/>
</dbReference>
<feature type="binding site" evidence="14">
    <location>
        <position position="74"/>
    </location>
    <ligand>
        <name>substrate</name>
    </ligand>
</feature>
<evidence type="ECO:0000256" key="9">
    <source>
        <dbReference type="ARBA" id="ARBA00022741"/>
    </source>
</evidence>
<feature type="binding site" evidence="14">
    <location>
        <position position="185"/>
    </location>
    <ligand>
        <name>ATP</name>
        <dbReference type="ChEBI" id="CHEBI:30616"/>
    </ligand>
</feature>
<dbReference type="NCBIfam" id="TIGR00657">
    <property type="entry name" value="asp_kinases"/>
    <property type="match status" value="1"/>
</dbReference>
<dbReference type="AlphaFoldDB" id="A0A0H5D581"/>
<dbReference type="GO" id="GO:0009090">
    <property type="term" value="P:homoserine biosynthetic process"/>
    <property type="evidence" value="ECO:0007669"/>
    <property type="project" value="TreeGrafter"/>
</dbReference>
<dbReference type="Pfam" id="PF22468">
    <property type="entry name" value="ACT_9"/>
    <property type="match status" value="1"/>
</dbReference>
<comment type="pathway">
    <text evidence="1 16">Amino-acid biosynthesis; L-lysine biosynthesis via DAP pathway; (S)-tetrahydrodipicolinate from L-aspartate: step 1/4.</text>
</comment>
<dbReference type="PANTHER" id="PTHR21499:SF3">
    <property type="entry name" value="ASPARTOKINASE"/>
    <property type="match status" value="1"/>
</dbReference>
<dbReference type="Gene3D" id="3.40.1160.10">
    <property type="entry name" value="Acetylglutamate kinase-like"/>
    <property type="match status" value="1"/>
</dbReference>
<feature type="binding site" evidence="14">
    <location>
        <begin position="174"/>
        <end position="175"/>
    </location>
    <ligand>
        <name>ATP</name>
        <dbReference type="ChEBI" id="CHEBI:30616"/>
    </ligand>
</feature>
<dbReference type="UniPathway" id="UPA00050">
    <property type="reaction ID" value="UER00461"/>
</dbReference>
<comment type="pathway">
    <text evidence="2 16">Amino-acid biosynthesis; L-methionine biosynthesis via de novo pathway; L-homoserine from L-aspartate: step 1/3.</text>
</comment>
<proteinExistence type="inferred from homology"/>
<dbReference type="InterPro" id="IPR001048">
    <property type="entry name" value="Asp/Glu/Uridylate_kinase"/>
</dbReference>
<evidence type="ECO:0000259" key="17">
    <source>
        <dbReference type="PROSITE" id="PS51671"/>
    </source>
</evidence>
<dbReference type="STRING" id="481446.NIT7645_00494"/>
<dbReference type="GO" id="GO:0009089">
    <property type="term" value="P:lysine biosynthetic process via diaminopimelate"/>
    <property type="evidence" value="ECO:0007669"/>
    <property type="project" value="UniProtKB-UniPathway"/>
</dbReference>
<dbReference type="SUPFAM" id="SSF55021">
    <property type="entry name" value="ACT-like"/>
    <property type="match status" value="2"/>
</dbReference>
<evidence type="ECO:0000256" key="16">
    <source>
        <dbReference type="RuleBase" id="RU004249"/>
    </source>
</evidence>
<sequence length="412" mass="44569">MPVLVMKFGGTSVANLDRIRRAAKRVGVEVAKGYDVIVIVSAMSGKTNELVGWVNETSPLYDAREYDAVVSSGENVTAGLMALTLQEMDVPARSWQGWQVPLKTNSAHSQARIEEIPTDNINAKFGEGMRVAVVAGFQGISPEGRITTLGRGGSDTTAVAFAAAFDAERCDIYTDVDGVYTTDPRICDKARKLDKIAFEEMLELASLGAKVLQTRSVELAMRYKVKLRVLSSFEEQSDEAGTLVCDEEEIMESNVVAGVAYSRDEAKLTVQSVADRPGIAANIFTTLSDAGVNVDMIVQDISDEGRTDMTFSCPTDQVARAEQALQAIKENGELNYAELLADKDVAKVSVVGIGMRSQSGVAAKMFKVLSDEGINIKVITTSEIKISVLIDRKYMELAVQALHDAFELDKAA</sequence>
<evidence type="ECO:0000256" key="4">
    <source>
        <dbReference type="ARBA" id="ARBA00010122"/>
    </source>
</evidence>
<evidence type="ECO:0000256" key="8">
    <source>
        <dbReference type="ARBA" id="ARBA00022679"/>
    </source>
</evidence>
<dbReference type="InterPro" id="IPR036393">
    <property type="entry name" value="AceGlu_kinase-like_sf"/>
</dbReference>
<keyword evidence="11 14" id="KW-0067">ATP-binding</keyword>
<evidence type="ECO:0000313" key="18">
    <source>
        <dbReference type="EMBL" id="CRL11878.1"/>
    </source>
</evidence>
<dbReference type="CDD" id="cd04261">
    <property type="entry name" value="AAK_AKii-LysC-BS"/>
    <property type="match status" value="1"/>
</dbReference>
<dbReference type="InterPro" id="IPR018042">
    <property type="entry name" value="Aspartate_kinase_CS"/>
</dbReference>
<dbReference type="FunFam" id="3.30.2130.10:FF:000002">
    <property type="entry name" value="Aspartokinase"/>
    <property type="match status" value="1"/>
</dbReference>
<dbReference type="Pfam" id="PF00696">
    <property type="entry name" value="AA_kinase"/>
    <property type="match status" value="1"/>
</dbReference>
<comment type="pathway">
    <text evidence="3 16">Amino-acid biosynthesis; L-threonine biosynthesis; L-threonine from L-aspartate: step 1/5.</text>
</comment>
<dbReference type="RefSeq" id="WP_050673774.1">
    <property type="nucleotide sequence ID" value="NZ_CVRL01000035.1"/>
</dbReference>
<evidence type="ECO:0000256" key="10">
    <source>
        <dbReference type="ARBA" id="ARBA00022777"/>
    </source>
</evidence>
<evidence type="ECO:0000256" key="12">
    <source>
        <dbReference type="ARBA" id="ARBA00023154"/>
    </source>
</evidence>
<dbReference type="Gene3D" id="3.30.2130.10">
    <property type="entry name" value="VC0802-like"/>
    <property type="match status" value="1"/>
</dbReference>
<dbReference type="CDD" id="cd04923">
    <property type="entry name" value="ACT_AK-LysC-DapG-like_2"/>
    <property type="match status" value="1"/>
</dbReference>
<keyword evidence="19" id="KW-1185">Reference proteome</keyword>
<evidence type="ECO:0000256" key="13">
    <source>
        <dbReference type="ARBA" id="ARBA00047872"/>
    </source>
</evidence>
<keyword evidence="8 15" id="KW-0808">Transferase</keyword>
<evidence type="ECO:0000313" key="19">
    <source>
        <dbReference type="Proteomes" id="UP000043764"/>
    </source>
</evidence>
<keyword evidence="9 14" id="KW-0547">Nucleotide-binding</keyword>
<feature type="binding site" evidence="14">
    <location>
        <begin position="210"/>
        <end position="211"/>
    </location>
    <ligand>
        <name>ATP</name>
        <dbReference type="ChEBI" id="CHEBI:30616"/>
    </ligand>
</feature>
<dbReference type="InterPro" id="IPR045865">
    <property type="entry name" value="ACT-like_dom_sf"/>
</dbReference>
<dbReference type="PIRSF" id="PIRSF000726">
    <property type="entry name" value="Asp_kin"/>
    <property type="match status" value="1"/>
</dbReference>
<keyword evidence="10 15" id="KW-0418">Kinase</keyword>
<name>A0A0H5D581_9RHOB</name>
<dbReference type="NCBIfam" id="TIGR00656">
    <property type="entry name" value="asp_kin_monofn"/>
    <property type="match status" value="1"/>
</dbReference>
<dbReference type="InterPro" id="IPR005260">
    <property type="entry name" value="Asp_kin_monofn"/>
</dbReference>
<dbReference type="EC" id="2.7.2.4" evidence="5 15"/>
<evidence type="ECO:0000256" key="11">
    <source>
        <dbReference type="ARBA" id="ARBA00022840"/>
    </source>
</evidence>
<dbReference type="UniPathway" id="UPA00051">
    <property type="reaction ID" value="UER00462"/>
</dbReference>
<dbReference type="PANTHER" id="PTHR21499">
    <property type="entry name" value="ASPARTATE KINASE"/>
    <property type="match status" value="1"/>
</dbReference>
<gene>
    <name evidence="18" type="primary">lysC</name>
    <name evidence="18" type="ORF">NIT7321_02748</name>
</gene>
<dbReference type="GO" id="GO:0005524">
    <property type="term" value="F:ATP binding"/>
    <property type="evidence" value="ECO:0007669"/>
    <property type="project" value="UniProtKB-KW"/>
</dbReference>
<evidence type="ECO:0000256" key="7">
    <source>
        <dbReference type="ARBA" id="ARBA00022605"/>
    </source>
</evidence>
<feature type="binding site" evidence="14">
    <location>
        <position position="180"/>
    </location>
    <ligand>
        <name>ATP</name>
        <dbReference type="ChEBI" id="CHEBI:30616"/>
    </ligand>
</feature>
<dbReference type="UniPathway" id="UPA00034">
    <property type="reaction ID" value="UER00015"/>
</dbReference>
<evidence type="ECO:0000256" key="1">
    <source>
        <dbReference type="ARBA" id="ARBA00004766"/>
    </source>
</evidence>
<evidence type="ECO:0000256" key="6">
    <source>
        <dbReference type="ARBA" id="ARBA00016273"/>
    </source>
</evidence>
<dbReference type="GO" id="GO:0004072">
    <property type="term" value="F:aspartate kinase activity"/>
    <property type="evidence" value="ECO:0007669"/>
    <property type="project" value="UniProtKB-EC"/>
</dbReference>
<reference evidence="19" key="1">
    <citation type="submission" date="2015-05" db="EMBL/GenBank/DDBJ databases">
        <authorList>
            <person name="Rodrigo-Torres Lidia"/>
            <person name="Arahal R.David."/>
        </authorList>
    </citation>
    <scope>NUCLEOTIDE SEQUENCE [LARGE SCALE GENOMIC DNA]</scope>
    <source>
        <strain evidence="19">CECT 7321</strain>
    </source>
</reference>
<dbReference type="InterPro" id="IPR001341">
    <property type="entry name" value="Asp_kinase"/>
</dbReference>
<feature type="binding site" evidence="14">
    <location>
        <position position="47"/>
    </location>
    <ligand>
        <name>substrate</name>
    </ligand>
</feature>
<dbReference type="CDD" id="cd04913">
    <property type="entry name" value="ACT_AKii-LysC-BS-like_1"/>
    <property type="match status" value="1"/>
</dbReference>
<feature type="binding site" evidence="14">
    <location>
        <begin position="7"/>
        <end position="10"/>
    </location>
    <ligand>
        <name>ATP</name>
        <dbReference type="ChEBI" id="CHEBI:30616"/>
    </ligand>
</feature>
<comment type="similarity">
    <text evidence="4 15">Belongs to the aspartokinase family.</text>
</comment>
<accession>A0A0H5D581</accession>
<feature type="domain" description="ACT" evidence="17">
    <location>
        <begin position="268"/>
        <end position="350"/>
    </location>
</feature>
<dbReference type="Proteomes" id="UP000043764">
    <property type="component" value="Unassembled WGS sequence"/>
</dbReference>
<dbReference type="InterPro" id="IPR054352">
    <property type="entry name" value="ACT_Aspartokinase"/>
</dbReference>
<evidence type="ECO:0000256" key="14">
    <source>
        <dbReference type="PIRSR" id="PIRSR000726-1"/>
    </source>
</evidence>
<keyword evidence="12" id="KW-0457">Lysine biosynthesis</keyword>
<dbReference type="FunFam" id="3.40.1160.10:FF:000002">
    <property type="entry name" value="Aspartokinase"/>
    <property type="match status" value="1"/>
</dbReference>
<dbReference type="EMBL" id="CVRL01000035">
    <property type="protein sequence ID" value="CRL11878.1"/>
    <property type="molecule type" value="Genomic_DNA"/>
</dbReference>